<proteinExistence type="predicted"/>
<feature type="domain" description="C-type lectin" evidence="1">
    <location>
        <begin position="30"/>
        <end position="123"/>
    </location>
</feature>
<sequence>MATAYIQGLASISTTGSQRHGPRPGSSDDGAHLVVINSEAEAQLIRQLLTGVNPQHYVYVGFHKHYNNNVFLTIEGKRLEHSGYYKWSPGKPSNDPNHKCGAVFPSALLTNKDCTGQWYFICEHQLKCRHDTMVSVFHNWD</sequence>
<name>A0A067QRS3_ZOONE</name>
<organism evidence="2 3">
    <name type="scientific">Zootermopsis nevadensis</name>
    <name type="common">Dampwood termite</name>
    <dbReference type="NCBI Taxonomy" id="136037"/>
    <lineage>
        <taxon>Eukaryota</taxon>
        <taxon>Metazoa</taxon>
        <taxon>Ecdysozoa</taxon>
        <taxon>Arthropoda</taxon>
        <taxon>Hexapoda</taxon>
        <taxon>Insecta</taxon>
        <taxon>Pterygota</taxon>
        <taxon>Neoptera</taxon>
        <taxon>Polyneoptera</taxon>
        <taxon>Dictyoptera</taxon>
        <taxon>Blattodea</taxon>
        <taxon>Blattoidea</taxon>
        <taxon>Termitoidae</taxon>
        <taxon>Termopsidae</taxon>
        <taxon>Zootermopsis</taxon>
    </lineage>
</organism>
<keyword evidence="3" id="KW-1185">Reference proteome</keyword>
<dbReference type="Pfam" id="PF00059">
    <property type="entry name" value="Lectin_C"/>
    <property type="match status" value="1"/>
</dbReference>
<dbReference type="AlphaFoldDB" id="A0A067QRS3"/>
<dbReference type="Gene3D" id="3.10.100.10">
    <property type="entry name" value="Mannose-Binding Protein A, subunit A"/>
    <property type="match status" value="1"/>
</dbReference>
<dbReference type="InterPro" id="IPR016186">
    <property type="entry name" value="C-type_lectin-like/link_sf"/>
</dbReference>
<evidence type="ECO:0000313" key="3">
    <source>
        <dbReference type="Proteomes" id="UP000027135"/>
    </source>
</evidence>
<dbReference type="SUPFAM" id="SSF56436">
    <property type="entry name" value="C-type lectin-like"/>
    <property type="match status" value="1"/>
</dbReference>
<gene>
    <name evidence="2" type="ORF">L798_13827</name>
</gene>
<dbReference type="InterPro" id="IPR016187">
    <property type="entry name" value="CTDL_fold"/>
</dbReference>
<dbReference type="EMBL" id="KK853035">
    <property type="protein sequence ID" value="KDR12220.1"/>
    <property type="molecule type" value="Genomic_DNA"/>
</dbReference>
<dbReference type="CDD" id="cd00037">
    <property type="entry name" value="CLECT"/>
    <property type="match status" value="1"/>
</dbReference>
<dbReference type="OrthoDB" id="7357196at2759"/>
<dbReference type="PROSITE" id="PS50041">
    <property type="entry name" value="C_TYPE_LECTIN_2"/>
    <property type="match status" value="1"/>
</dbReference>
<dbReference type="InParanoid" id="A0A067QRS3"/>
<evidence type="ECO:0000313" key="2">
    <source>
        <dbReference type="EMBL" id="KDR12220.1"/>
    </source>
</evidence>
<protein>
    <submittedName>
        <fullName evidence="2">Hemolymph lipopolysaccharide-binding protein</fullName>
    </submittedName>
</protein>
<accession>A0A067QRS3</accession>
<reference evidence="2 3" key="1">
    <citation type="journal article" date="2014" name="Nat. Commun.">
        <title>Molecular traces of alternative social organization in a termite genome.</title>
        <authorList>
            <person name="Terrapon N."/>
            <person name="Li C."/>
            <person name="Robertson H.M."/>
            <person name="Ji L."/>
            <person name="Meng X."/>
            <person name="Booth W."/>
            <person name="Chen Z."/>
            <person name="Childers C.P."/>
            <person name="Glastad K.M."/>
            <person name="Gokhale K."/>
            <person name="Gowin J."/>
            <person name="Gronenberg W."/>
            <person name="Hermansen R.A."/>
            <person name="Hu H."/>
            <person name="Hunt B.G."/>
            <person name="Huylmans A.K."/>
            <person name="Khalil S.M."/>
            <person name="Mitchell R.D."/>
            <person name="Munoz-Torres M.C."/>
            <person name="Mustard J.A."/>
            <person name="Pan H."/>
            <person name="Reese J.T."/>
            <person name="Scharf M.E."/>
            <person name="Sun F."/>
            <person name="Vogel H."/>
            <person name="Xiao J."/>
            <person name="Yang W."/>
            <person name="Yang Z."/>
            <person name="Yang Z."/>
            <person name="Zhou J."/>
            <person name="Zhu J."/>
            <person name="Brent C.S."/>
            <person name="Elsik C.G."/>
            <person name="Goodisman M.A."/>
            <person name="Liberles D.A."/>
            <person name="Roe R.M."/>
            <person name="Vargo E.L."/>
            <person name="Vilcinskas A."/>
            <person name="Wang J."/>
            <person name="Bornberg-Bauer E."/>
            <person name="Korb J."/>
            <person name="Zhang G."/>
            <person name="Liebig J."/>
        </authorList>
    </citation>
    <scope>NUCLEOTIDE SEQUENCE [LARGE SCALE GENOMIC DNA]</scope>
    <source>
        <tissue evidence="2">Whole organism</tissue>
    </source>
</reference>
<dbReference type="Proteomes" id="UP000027135">
    <property type="component" value="Unassembled WGS sequence"/>
</dbReference>
<dbReference type="InterPro" id="IPR001304">
    <property type="entry name" value="C-type_lectin-like"/>
</dbReference>
<evidence type="ECO:0000259" key="1">
    <source>
        <dbReference type="PROSITE" id="PS50041"/>
    </source>
</evidence>